<dbReference type="AlphaFoldDB" id="A0A5N0EDL5"/>
<name>A0A5N0EDL5_9NOCA</name>
<organism evidence="3 4">
    <name type="scientific">Nocardia colli</name>
    <dbReference type="NCBI Taxonomy" id="2545717"/>
    <lineage>
        <taxon>Bacteria</taxon>
        <taxon>Bacillati</taxon>
        <taxon>Actinomycetota</taxon>
        <taxon>Actinomycetes</taxon>
        <taxon>Mycobacteriales</taxon>
        <taxon>Nocardiaceae</taxon>
        <taxon>Nocardia</taxon>
    </lineage>
</organism>
<evidence type="ECO:0000259" key="2">
    <source>
        <dbReference type="Pfam" id="PF08327"/>
    </source>
</evidence>
<evidence type="ECO:0000313" key="3">
    <source>
        <dbReference type="EMBL" id="KAA8886890.1"/>
    </source>
</evidence>
<gene>
    <name evidence="3" type="ORF">F3087_22015</name>
</gene>
<comment type="caution">
    <text evidence="3">The sequence shown here is derived from an EMBL/GenBank/DDBJ whole genome shotgun (WGS) entry which is preliminary data.</text>
</comment>
<accession>A0A5N0EDL5</accession>
<sequence length="164" mass="17889">MSQAELRTDGARPAVRLERKLADPPAVVWQAITEREQLRAWFPCDVEVVGGVWEVGAAITFDFGDEMGGSTLSGEVFAVDEPKLLAFSWGEERLQFELTPHGSGTLLVLIDELPADSAARNAAGWDECLDRLAGLEPVDWKSRFDTYSATFEPLVGPQAGPPTE</sequence>
<evidence type="ECO:0000256" key="1">
    <source>
        <dbReference type="ARBA" id="ARBA00006817"/>
    </source>
</evidence>
<dbReference type="Pfam" id="PF08327">
    <property type="entry name" value="AHSA1"/>
    <property type="match status" value="1"/>
</dbReference>
<feature type="domain" description="Activator of Hsp90 ATPase homologue 1/2-like C-terminal" evidence="2">
    <location>
        <begin position="24"/>
        <end position="134"/>
    </location>
</feature>
<dbReference type="RefSeq" id="WP_150403905.1">
    <property type="nucleotide sequence ID" value="NZ_VXLC01000010.1"/>
</dbReference>
<dbReference type="InterPro" id="IPR013538">
    <property type="entry name" value="ASHA1/2-like_C"/>
</dbReference>
<dbReference type="Proteomes" id="UP000323876">
    <property type="component" value="Unassembled WGS sequence"/>
</dbReference>
<protein>
    <submittedName>
        <fullName evidence="3">ATPase</fullName>
    </submittedName>
</protein>
<dbReference type="EMBL" id="VXLC01000010">
    <property type="protein sequence ID" value="KAA8886890.1"/>
    <property type="molecule type" value="Genomic_DNA"/>
</dbReference>
<reference evidence="3 4" key="1">
    <citation type="submission" date="2019-09" db="EMBL/GenBank/DDBJ databases">
        <authorList>
            <person name="Wang X."/>
        </authorList>
    </citation>
    <scope>NUCLEOTIDE SEQUENCE [LARGE SCALE GENOMIC DNA]</scope>
    <source>
        <strain evidence="3 4">CICC 11023</strain>
    </source>
</reference>
<dbReference type="InterPro" id="IPR023393">
    <property type="entry name" value="START-like_dom_sf"/>
</dbReference>
<dbReference type="SUPFAM" id="SSF55961">
    <property type="entry name" value="Bet v1-like"/>
    <property type="match status" value="1"/>
</dbReference>
<evidence type="ECO:0000313" key="4">
    <source>
        <dbReference type="Proteomes" id="UP000323876"/>
    </source>
</evidence>
<proteinExistence type="inferred from homology"/>
<dbReference type="OrthoDB" id="9803476at2"/>
<comment type="similarity">
    <text evidence="1">Belongs to the AHA1 family.</text>
</comment>
<keyword evidence="4" id="KW-1185">Reference proteome</keyword>
<dbReference type="Gene3D" id="3.30.530.20">
    <property type="match status" value="1"/>
</dbReference>